<dbReference type="NCBIfam" id="TIGR01082">
    <property type="entry name" value="murC"/>
    <property type="match status" value="1"/>
</dbReference>
<evidence type="ECO:0000256" key="11">
    <source>
        <dbReference type="ARBA" id="ARBA00023306"/>
    </source>
</evidence>
<dbReference type="InterPro" id="IPR050061">
    <property type="entry name" value="MurCDEF_pg_biosynth"/>
</dbReference>
<feature type="domain" description="Mur ligase central" evidence="17">
    <location>
        <begin position="110"/>
        <end position="296"/>
    </location>
</feature>
<dbReference type="EMBL" id="CP104562">
    <property type="protein sequence ID" value="UXH77309.1"/>
    <property type="molecule type" value="Genomic_DNA"/>
</dbReference>
<dbReference type="HAMAP" id="MF_00046">
    <property type="entry name" value="MurC"/>
    <property type="match status" value="1"/>
</dbReference>
<keyword evidence="6 14" id="KW-0132">Cell division</keyword>
<dbReference type="Pfam" id="PF08245">
    <property type="entry name" value="Mur_ligase_M"/>
    <property type="match status" value="1"/>
</dbReference>
<evidence type="ECO:0000256" key="5">
    <source>
        <dbReference type="ARBA" id="ARBA00022598"/>
    </source>
</evidence>
<dbReference type="SUPFAM" id="SSF53623">
    <property type="entry name" value="MurD-like peptide ligases, catalytic domain"/>
    <property type="match status" value="1"/>
</dbReference>
<dbReference type="SUPFAM" id="SSF51984">
    <property type="entry name" value="MurCD N-terminal domain"/>
    <property type="match status" value="1"/>
</dbReference>
<dbReference type="Gene3D" id="3.40.1190.10">
    <property type="entry name" value="Mur-like, catalytic domain"/>
    <property type="match status" value="1"/>
</dbReference>
<dbReference type="Proteomes" id="UP001064933">
    <property type="component" value="Chromosome"/>
</dbReference>
<dbReference type="SUPFAM" id="SSF53244">
    <property type="entry name" value="MurD-like peptide ligases, peptide-binding domain"/>
    <property type="match status" value="1"/>
</dbReference>
<dbReference type="Gene3D" id="3.40.50.720">
    <property type="entry name" value="NAD(P)-binding Rossmann-like Domain"/>
    <property type="match status" value="1"/>
</dbReference>
<keyword evidence="7 14" id="KW-0547">Nucleotide-binding</keyword>
<dbReference type="EC" id="6.3.2.8" evidence="3 14"/>
<evidence type="ECO:0000256" key="4">
    <source>
        <dbReference type="ARBA" id="ARBA00022490"/>
    </source>
</evidence>
<comment type="similarity">
    <text evidence="14">Belongs to the MurCDEF family.</text>
</comment>
<accession>A0ABY6AVV4</accession>
<evidence type="ECO:0000256" key="6">
    <source>
        <dbReference type="ARBA" id="ARBA00022618"/>
    </source>
</evidence>
<dbReference type="RefSeq" id="WP_261757052.1">
    <property type="nucleotide sequence ID" value="NZ_CP104562.2"/>
</dbReference>
<feature type="domain" description="Mur ligase N-terminal catalytic" evidence="15">
    <location>
        <begin position="7"/>
        <end position="103"/>
    </location>
</feature>
<dbReference type="InterPro" id="IPR004101">
    <property type="entry name" value="Mur_ligase_C"/>
</dbReference>
<keyword evidence="10 14" id="KW-0573">Peptidoglycan synthesis</keyword>
<evidence type="ECO:0000256" key="10">
    <source>
        <dbReference type="ARBA" id="ARBA00022984"/>
    </source>
</evidence>
<comment type="function">
    <text evidence="14">Cell wall formation.</text>
</comment>
<comment type="catalytic activity">
    <reaction evidence="13 14">
        <text>UDP-N-acetyl-alpha-D-muramate + L-alanine + ATP = UDP-N-acetyl-alpha-D-muramoyl-L-alanine + ADP + phosphate + H(+)</text>
        <dbReference type="Rhea" id="RHEA:23372"/>
        <dbReference type="ChEBI" id="CHEBI:15378"/>
        <dbReference type="ChEBI" id="CHEBI:30616"/>
        <dbReference type="ChEBI" id="CHEBI:43474"/>
        <dbReference type="ChEBI" id="CHEBI:57972"/>
        <dbReference type="ChEBI" id="CHEBI:70757"/>
        <dbReference type="ChEBI" id="CHEBI:83898"/>
        <dbReference type="ChEBI" id="CHEBI:456216"/>
        <dbReference type="EC" id="6.3.2.8"/>
    </reaction>
</comment>
<dbReference type="InterPro" id="IPR036615">
    <property type="entry name" value="Mur_ligase_C_dom_sf"/>
</dbReference>
<keyword evidence="12 14" id="KW-0961">Cell wall biogenesis/degradation</keyword>
<dbReference type="Gene3D" id="3.90.190.20">
    <property type="entry name" value="Mur ligase, C-terminal domain"/>
    <property type="match status" value="1"/>
</dbReference>
<dbReference type="PANTHER" id="PTHR43445:SF3">
    <property type="entry name" value="UDP-N-ACETYLMURAMATE--L-ALANINE LIGASE"/>
    <property type="match status" value="1"/>
</dbReference>
<sequence>MKHAIQRIHFTGIGGAGMSGIAELLAAQGYQVSGSDQGEGETTRRLRALGVTVHIGHAASHVGQAQVLVKSSAIKADNPELMAAHTQGIPVLLRAQMLAELMRPRMGIAIAGTHGKTTTTSLLTSVLLQAGLDPTYAIGGQLLASGANAALGRGPHMVVEADESDASFLHLLPQMAIVTNIDADHMDTYGHDMARLRQAFVDFLHLMPFWGTAVLCGDDPGVRSILPMLSRPVLRYGMDAANEVRAIEVQADAGGQMRFTALRRHVDGQALAPLPVQLRLAGQHNVLNALSVIAMAMSLGIADEPLQQALANFGGVGRRFQSYGDLPVDGGAALLIDDYGHHPVEMQAVLNAARGAYPGRRLVLAFQPHRYTRTRDCFDDFVSVLAQADAVLLTDIYAASESPLPGISGESLAQAVTTRGTAAGYVGDWQQLPEAIRAEARADDVVIVMGAGSIAAVPARTVELMTQGKGRT</sequence>
<dbReference type="InterPro" id="IPR000713">
    <property type="entry name" value="Mur_ligase_N"/>
</dbReference>
<proteinExistence type="inferred from homology"/>
<name>A0ABY6AVV4_9BURK</name>
<dbReference type="GO" id="GO:0008763">
    <property type="term" value="F:UDP-N-acetylmuramate-L-alanine ligase activity"/>
    <property type="evidence" value="ECO:0007669"/>
    <property type="project" value="UniProtKB-EC"/>
</dbReference>
<keyword evidence="19" id="KW-1185">Reference proteome</keyword>
<evidence type="ECO:0000259" key="15">
    <source>
        <dbReference type="Pfam" id="PF01225"/>
    </source>
</evidence>
<keyword evidence="9 14" id="KW-0133">Cell shape</keyword>
<dbReference type="InterPro" id="IPR036565">
    <property type="entry name" value="Mur-like_cat_sf"/>
</dbReference>
<keyword evidence="4 14" id="KW-0963">Cytoplasm</keyword>
<evidence type="ECO:0000256" key="1">
    <source>
        <dbReference type="ARBA" id="ARBA00004496"/>
    </source>
</evidence>
<gene>
    <name evidence="14 18" type="primary">murC</name>
    <name evidence="18" type="ORF">N4261_20200</name>
</gene>
<feature type="domain" description="Mur ligase C-terminal" evidence="16">
    <location>
        <begin position="319"/>
        <end position="452"/>
    </location>
</feature>
<organism evidence="18 19">
    <name type="scientific">Roseateles amylovorans</name>
    <dbReference type="NCBI Taxonomy" id="2978473"/>
    <lineage>
        <taxon>Bacteria</taxon>
        <taxon>Pseudomonadati</taxon>
        <taxon>Pseudomonadota</taxon>
        <taxon>Betaproteobacteria</taxon>
        <taxon>Burkholderiales</taxon>
        <taxon>Sphaerotilaceae</taxon>
        <taxon>Roseateles</taxon>
    </lineage>
</organism>
<evidence type="ECO:0000256" key="12">
    <source>
        <dbReference type="ARBA" id="ARBA00023316"/>
    </source>
</evidence>
<comment type="pathway">
    <text evidence="2 14">Cell wall biogenesis; peptidoglycan biosynthesis.</text>
</comment>
<dbReference type="Pfam" id="PF02875">
    <property type="entry name" value="Mur_ligase_C"/>
    <property type="match status" value="1"/>
</dbReference>
<comment type="subcellular location">
    <subcellularLocation>
        <location evidence="1 14">Cytoplasm</location>
    </subcellularLocation>
</comment>
<dbReference type="Pfam" id="PF01225">
    <property type="entry name" value="Mur_ligase"/>
    <property type="match status" value="1"/>
</dbReference>
<evidence type="ECO:0000259" key="16">
    <source>
        <dbReference type="Pfam" id="PF02875"/>
    </source>
</evidence>
<evidence type="ECO:0000256" key="9">
    <source>
        <dbReference type="ARBA" id="ARBA00022960"/>
    </source>
</evidence>
<dbReference type="PANTHER" id="PTHR43445">
    <property type="entry name" value="UDP-N-ACETYLMURAMATE--L-ALANINE LIGASE-RELATED"/>
    <property type="match status" value="1"/>
</dbReference>
<keyword evidence="5 14" id="KW-0436">Ligase</keyword>
<evidence type="ECO:0000313" key="18">
    <source>
        <dbReference type="EMBL" id="UXH77309.1"/>
    </source>
</evidence>
<evidence type="ECO:0000256" key="13">
    <source>
        <dbReference type="ARBA" id="ARBA00047833"/>
    </source>
</evidence>
<evidence type="ECO:0000259" key="17">
    <source>
        <dbReference type="Pfam" id="PF08245"/>
    </source>
</evidence>
<feature type="binding site" evidence="14">
    <location>
        <begin position="112"/>
        <end position="118"/>
    </location>
    <ligand>
        <name>ATP</name>
        <dbReference type="ChEBI" id="CHEBI:30616"/>
    </ligand>
</feature>
<dbReference type="InterPro" id="IPR013221">
    <property type="entry name" value="Mur_ligase_cen"/>
</dbReference>
<keyword evidence="8 14" id="KW-0067">ATP-binding</keyword>
<dbReference type="InterPro" id="IPR005758">
    <property type="entry name" value="UDP-N-AcMur_Ala_ligase_MurC"/>
</dbReference>
<evidence type="ECO:0000256" key="3">
    <source>
        <dbReference type="ARBA" id="ARBA00012211"/>
    </source>
</evidence>
<evidence type="ECO:0000256" key="2">
    <source>
        <dbReference type="ARBA" id="ARBA00004752"/>
    </source>
</evidence>
<reference evidence="18" key="1">
    <citation type="submission" date="2022-10" db="EMBL/GenBank/DDBJ databases">
        <title>Characterization and whole genome sequencing of a new Roseateles species, isolated from fresh water.</title>
        <authorList>
            <person name="Guliayeva D.Y."/>
            <person name="Akhremchuk A.E."/>
            <person name="Sikolenko M.A."/>
            <person name="Valentovich L.N."/>
            <person name="Sidarenka A.V."/>
        </authorList>
    </citation>
    <scope>NUCLEOTIDE SEQUENCE</scope>
    <source>
        <strain evidence="18">BIM B-1768</strain>
    </source>
</reference>
<keyword evidence="11 14" id="KW-0131">Cell cycle</keyword>
<evidence type="ECO:0000256" key="14">
    <source>
        <dbReference type="HAMAP-Rule" id="MF_00046"/>
    </source>
</evidence>
<evidence type="ECO:0000256" key="7">
    <source>
        <dbReference type="ARBA" id="ARBA00022741"/>
    </source>
</evidence>
<protein>
    <recommendedName>
        <fullName evidence="3 14">UDP-N-acetylmuramate--L-alanine ligase</fullName>
        <ecNumber evidence="3 14">6.3.2.8</ecNumber>
    </recommendedName>
    <alternativeName>
        <fullName evidence="14">UDP-N-acetylmuramoyl-L-alanine synthetase</fullName>
    </alternativeName>
</protein>
<evidence type="ECO:0000256" key="8">
    <source>
        <dbReference type="ARBA" id="ARBA00022840"/>
    </source>
</evidence>
<evidence type="ECO:0000313" key="19">
    <source>
        <dbReference type="Proteomes" id="UP001064933"/>
    </source>
</evidence>